<reference evidence="4" key="1">
    <citation type="submission" date="2020-05" db="EMBL/GenBank/DDBJ databases">
        <authorList>
            <person name="Chiriac C."/>
            <person name="Salcher M."/>
            <person name="Ghai R."/>
            <person name="Kavagutti S V."/>
        </authorList>
    </citation>
    <scope>NUCLEOTIDE SEQUENCE</scope>
</reference>
<dbReference type="EMBL" id="LR796815">
    <property type="protein sequence ID" value="CAB4167925.1"/>
    <property type="molecule type" value="Genomic_DNA"/>
</dbReference>
<evidence type="ECO:0000313" key="2">
    <source>
        <dbReference type="EMBL" id="CAB4167925.1"/>
    </source>
</evidence>
<evidence type="ECO:0000313" key="3">
    <source>
        <dbReference type="EMBL" id="CAB4170881.1"/>
    </source>
</evidence>
<evidence type="ECO:0000313" key="5">
    <source>
        <dbReference type="EMBL" id="CAB4223067.1"/>
    </source>
</evidence>
<feature type="region of interest" description="Disordered" evidence="1">
    <location>
        <begin position="25"/>
        <end position="55"/>
    </location>
</feature>
<evidence type="ECO:0000256" key="1">
    <source>
        <dbReference type="SAM" id="MobiDB-lite"/>
    </source>
</evidence>
<evidence type="ECO:0000313" key="4">
    <source>
        <dbReference type="EMBL" id="CAB4177130.1"/>
    </source>
</evidence>
<sequence>MSKGSKRRPTEVSEEEVLNNWNLIFKKPPNDNRHNDNCVDTPISGVIHPDESEIK</sequence>
<protein>
    <submittedName>
        <fullName evidence="4">Uncharacterized protein</fullName>
    </submittedName>
</protein>
<gene>
    <name evidence="5" type="ORF">UFOVP1666_110</name>
    <name evidence="2" type="ORF">UFOVP867_65</name>
    <name evidence="3" type="ORF">UFOVP913_133</name>
    <name evidence="4" type="ORF">UFOVP993_186</name>
</gene>
<feature type="compositionally biased region" description="Basic and acidic residues" evidence="1">
    <location>
        <begin position="28"/>
        <end position="37"/>
    </location>
</feature>
<dbReference type="EMBL" id="LR797534">
    <property type="protein sequence ID" value="CAB4223067.1"/>
    <property type="molecule type" value="Genomic_DNA"/>
</dbReference>
<name>A0A6J5PYQ9_9CAUD</name>
<proteinExistence type="predicted"/>
<accession>A0A6J5PYQ9</accession>
<organism evidence="4">
    <name type="scientific">uncultured Caudovirales phage</name>
    <dbReference type="NCBI Taxonomy" id="2100421"/>
    <lineage>
        <taxon>Viruses</taxon>
        <taxon>Duplodnaviria</taxon>
        <taxon>Heunggongvirae</taxon>
        <taxon>Uroviricota</taxon>
        <taxon>Caudoviricetes</taxon>
        <taxon>Peduoviridae</taxon>
        <taxon>Maltschvirus</taxon>
        <taxon>Maltschvirus maltsch</taxon>
    </lineage>
</organism>
<dbReference type="EMBL" id="LR796858">
    <property type="protein sequence ID" value="CAB4170881.1"/>
    <property type="molecule type" value="Genomic_DNA"/>
</dbReference>
<dbReference type="EMBL" id="LR796944">
    <property type="protein sequence ID" value="CAB4177130.1"/>
    <property type="molecule type" value="Genomic_DNA"/>
</dbReference>